<dbReference type="EMBL" id="CAJNOH010000289">
    <property type="protein sequence ID" value="CAF0986308.1"/>
    <property type="molecule type" value="Genomic_DNA"/>
</dbReference>
<reference evidence="5" key="1">
    <citation type="submission" date="2021-02" db="EMBL/GenBank/DDBJ databases">
        <authorList>
            <person name="Nowell W R."/>
        </authorList>
    </citation>
    <scope>NUCLEOTIDE SEQUENCE</scope>
</reference>
<evidence type="ECO:0000313" key="9">
    <source>
        <dbReference type="Proteomes" id="UP000663870"/>
    </source>
</evidence>
<name>A0A814FQZ0_9BILA</name>
<evidence type="ECO:0000256" key="4">
    <source>
        <dbReference type="ARBA" id="ARBA00035248"/>
    </source>
</evidence>
<dbReference type="SUPFAM" id="SSF50249">
    <property type="entry name" value="Nucleic acid-binding proteins"/>
    <property type="match status" value="1"/>
</dbReference>
<dbReference type="PRINTS" id="PR01034">
    <property type="entry name" value="RIBOSOMALS12"/>
</dbReference>
<protein>
    <recommendedName>
        <fullName evidence="4">Small ribosomal subunit protein uS12m</fullName>
    </recommendedName>
</protein>
<keyword evidence="2" id="KW-0689">Ribosomal protein</keyword>
<evidence type="ECO:0000313" key="5">
    <source>
        <dbReference type="EMBL" id="CAF0986308.1"/>
    </source>
</evidence>
<dbReference type="NCBIfam" id="TIGR00981">
    <property type="entry name" value="rpsL_bact"/>
    <property type="match status" value="1"/>
</dbReference>
<proteinExistence type="inferred from homology"/>
<dbReference type="Proteomes" id="UP000663836">
    <property type="component" value="Unassembled WGS sequence"/>
</dbReference>
<dbReference type="CDD" id="cd03368">
    <property type="entry name" value="Ribosomal_S12"/>
    <property type="match status" value="1"/>
</dbReference>
<keyword evidence="3" id="KW-0687">Ribonucleoprotein</keyword>
<dbReference type="GO" id="GO:0006412">
    <property type="term" value="P:translation"/>
    <property type="evidence" value="ECO:0007669"/>
    <property type="project" value="InterPro"/>
</dbReference>
<evidence type="ECO:0000313" key="6">
    <source>
        <dbReference type="EMBL" id="CAF1061057.1"/>
    </source>
</evidence>
<dbReference type="GO" id="GO:0003735">
    <property type="term" value="F:structural constituent of ribosome"/>
    <property type="evidence" value="ECO:0007669"/>
    <property type="project" value="InterPro"/>
</dbReference>
<dbReference type="PROSITE" id="PS00055">
    <property type="entry name" value="RIBOSOMAL_S12"/>
    <property type="match status" value="1"/>
</dbReference>
<dbReference type="EMBL" id="CAJOBD010000032">
    <property type="protein sequence ID" value="CAF3544933.1"/>
    <property type="molecule type" value="Genomic_DNA"/>
</dbReference>
<gene>
    <name evidence="7" type="ORF">JBS370_LOCUS1051</name>
    <name evidence="6" type="ORF">JXQ802_LOCUS17171</name>
    <name evidence="5" type="ORF">PYM288_LOCUS13880</name>
</gene>
<organism evidence="5 8">
    <name type="scientific">Rotaria sordida</name>
    <dbReference type="NCBI Taxonomy" id="392033"/>
    <lineage>
        <taxon>Eukaryota</taxon>
        <taxon>Metazoa</taxon>
        <taxon>Spiralia</taxon>
        <taxon>Gnathifera</taxon>
        <taxon>Rotifera</taxon>
        <taxon>Eurotatoria</taxon>
        <taxon>Bdelloidea</taxon>
        <taxon>Philodinida</taxon>
        <taxon>Philodinidae</taxon>
        <taxon>Rotaria</taxon>
    </lineage>
</organism>
<comment type="similarity">
    <text evidence="1">Belongs to the universal ribosomal protein uS12 family.</text>
</comment>
<keyword evidence="9" id="KW-1185">Reference proteome</keyword>
<dbReference type="PANTHER" id="PTHR11652">
    <property type="entry name" value="30S RIBOSOMAL PROTEIN S12 FAMILY MEMBER"/>
    <property type="match status" value="1"/>
</dbReference>
<comment type="caution">
    <text evidence="5">The sequence shown here is derived from an EMBL/GenBank/DDBJ whole genome shotgun (WGS) entry which is preliminary data.</text>
</comment>
<evidence type="ECO:0000313" key="7">
    <source>
        <dbReference type="EMBL" id="CAF3544933.1"/>
    </source>
</evidence>
<evidence type="ECO:0000256" key="1">
    <source>
        <dbReference type="ARBA" id="ARBA00005657"/>
    </source>
</evidence>
<dbReference type="GO" id="GO:0015935">
    <property type="term" value="C:small ribosomal subunit"/>
    <property type="evidence" value="ECO:0007669"/>
    <property type="project" value="InterPro"/>
</dbReference>
<dbReference type="InterPro" id="IPR005679">
    <property type="entry name" value="Ribosomal_uS12_bac"/>
</dbReference>
<dbReference type="Proteomes" id="UP000663870">
    <property type="component" value="Unassembled WGS sequence"/>
</dbReference>
<dbReference type="InterPro" id="IPR006032">
    <property type="entry name" value="Ribosomal_uS12"/>
</dbReference>
<evidence type="ECO:0000313" key="8">
    <source>
        <dbReference type="Proteomes" id="UP000663854"/>
    </source>
</evidence>
<evidence type="ECO:0000256" key="3">
    <source>
        <dbReference type="ARBA" id="ARBA00023274"/>
    </source>
</evidence>
<accession>A0A814FQZ0</accession>
<evidence type="ECO:0000256" key="2">
    <source>
        <dbReference type="ARBA" id="ARBA00022980"/>
    </source>
</evidence>
<dbReference type="AlphaFoldDB" id="A0A814FQZ0"/>
<dbReference type="EMBL" id="CAJNOL010000429">
    <property type="protein sequence ID" value="CAF1061057.1"/>
    <property type="molecule type" value="Genomic_DNA"/>
</dbReference>
<sequence>MWNNLLKSLVTTTNLITSSSFLIRRSFNTLWHMHTNTLWITGVRPRPKSKMDEHPTIRGIVLKTLIRKPRKPNSANRKCCRVRLANGVEVIAHIPGEGHNLQEHHSVLIRGGPTKDLPGVHYKVVRGKLDCNLPVKRQTTLPASATAK</sequence>
<dbReference type="Proteomes" id="UP000663854">
    <property type="component" value="Unassembled WGS sequence"/>
</dbReference>
<dbReference type="Pfam" id="PF00164">
    <property type="entry name" value="Ribosom_S12_S23"/>
    <property type="match status" value="1"/>
</dbReference>
<dbReference type="InterPro" id="IPR012340">
    <property type="entry name" value="NA-bd_OB-fold"/>
</dbReference>
<dbReference type="Gene3D" id="2.40.50.140">
    <property type="entry name" value="Nucleic acid-binding proteins"/>
    <property type="match status" value="1"/>
</dbReference>